<protein>
    <submittedName>
        <fullName evidence="5">Leucine-rich repeat-containing protein 15-like protein</fullName>
    </submittedName>
</protein>
<dbReference type="EMBL" id="NCKU01004575">
    <property type="protein sequence ID" value="RWS05751.1"/>
    <property type="molecule type" value="Genomic_DNA"/>
</dbReference>
<dbReference type="PANTHER" id="PTHR24369">
    <property type="entry name" value="ANTIGEN BSP, PUTATIVE-RELATED"/>
    <property type="match status" value="1"/>
</dbReference>
<dbReference type="GO" id="GO:0005886">
    <property type="term" value="C:plasma membrane"/>
    <property type="evidence" value="ECO:0007669"/>
    <property type="project" value="TreeGrafter"/>
</dbReference>
<evidence type="ECO:0000256" key="2">
    <source>
        <dbReference type="ARBA" id="ARBA00022729"/>
    </source>
</evidence>
<reference evidence="5 6" key="1">
    <citation type="journal article" date="2018" name="Gigascience">
        <title>Genomes of trombidid mites reveal novel predicted allergens and laterally-transferred genes associated with secondary metabolism.</title>
        <authorList>
            <person name="Dong X."/>
            <person name="Chaisiri K."/>
            <person name="Xia D."/>
            <person name="Armstrong S.D."/>
            <person name="Fang Y."/>
            <person name="Donnelly M.J."/>
            <person name="Kadowaki T."/>
            <person name="McGarry J.W."/>
            <person name="Darby A.C."/>
            <person name="Makepeace B.L."/>
        </authorList>
    </citation>
    <scope>NUCLEOTIDE SEQUENCE [LARGE SCALE GENOMIC DNA]</scope>
    <source>
        <strain evidence="5">UoL-WK</strain>
    </source>
</reference>
<evidence type="ECO:0000313" key="6">
    <source>
        <dbReference type="Proteomes" id="UP000285301"/>
    </source>
</evidence>
<dbReference type="PANTHER" id="PTHR24369:SF210">
    <property type="entry name" value="CHAOPTIN-RELATED"/>
    <property type="match status" value="1"/>
</dbReference>
<keyword evidence="1" id="KW-0433">Leucine-rich repeat</keyword>
<dbReference type="InterPro" id="IPR032675">
    <property type="entry name" value="LRR_dom_sf"/>
</dbReference>
<feature type="signal peptide" evidence="4">
    <location>
        <begin position="1"/>
        <end position="17"/>
    </location>
</feature>
<dbReference type="OrthoDB" id="6512839at2759"/>
<sequence>MTFYVILASLFIASVVSQKDNEICPKLTDIAPCACDREGFSCLKAKTIEDIKKAFQAPSKQKAARGFWLNGTPITRIPKNLFNDYKIENMYMEFNQIREIEDGAFQGSENSLQILSLHENSMNSFPFDYLSKFQKLHSLVLEINLLFNKLSEVGEYAFAVNESNNPALLTLLLAFNSISYIHETAFDNLIPAEIDLRFNSLRKLDANVFRPLFLRMLQYAVQTKSLPGVVLTAGNPFTCRGCNDYLWLVRNKSLWSNVLPDFKCIDGTRLQQLTLEKIGCY</sequence>
<gene>
    <name evidence="5" type="ORF">B4U79_10553</name>
</gene>
<evidence type="ECO:0000256" key="3">
    <source>
        <dbReference type="ARBA" id="ARBA00022737"/>
    </source>
</evidence>
<organism evidence="5 6">
    <name type="scientific">Dinothrombium tinctorium</name>
    <dbReference type="NCBI Taxonomy" id="1965070"/>
    <lineage>
        <taxon>Eukaryota</taxon>
        <taxon>Metazoa</taxon>
        <taxon>Ecdysozoa</taxon>
        <taxon>Arthropoda</taxon>
        <taxon>Chelicerata</taxon>
        <taxon>Arachnida</taxon>
        <taxon>Acari</taxon>
        <taxon>Acariformes</taxon>
        <taxon>Trombidiformes</taxon>
        <taxon>Prostigmata</taxon>
        <taxon>Anystina</taxon>
        <taxon>Parasitengona</taxon>
        <taxon>Trombidioidea</taxon>
        <taxon>Trombidiidae</taxon>
        <taxon>Dinothrombium</taxon>
    </lineage>
</organism>
<dbReference type="AlphaFoldDB" id="A0A443QRW8"/>
<feature type="chain" id="PRO_5019269476" evidence="4">
    <location>
        <begin position="18"/>
        <end position="281"/>
    </location>
</feature>
<evidence type="ECO:0000313" key="5">
    <source>
        <dbReference type="EMBL" id="RWS05751.1"/>
    </source>
</evidence>
<dbReference type="Gene3D" id="3.80.10.10">
    <property type="entry name" value="Ribonuclease Inhibitor"/>
    <property type="match status" value="2"/>
</dbReference>
<dbReference type="Proteomes" id="UP000285301">
    <property type="component" value="Unassembled WGS sequence"/>
</dbReference>
<keyword evidence="3" id="KW-0677">Repeat</keyword>
<evidence type="ECO:0000256" key="1">
    <source>
        <dbReference type="ARBA" id="ARBA00022614"/>
    </source>
</evidence>
<dbReference type="InterPro" id="IPR050541">
    <property type="entry name" value="LRR_TM_domain-containing"/>
</dbReference>
<accession>A0A443QRW8</accession>
<proteinExistence type="predicted"/>
<name>A0A443QRW8_9ACAR</name>
<evidence type="ECO:0000256" key="4">
    <source>
        <dbReference type="SAM" id="SignalP"/>
    </source>
</evidence>
<keyword evidence="6" id="KW-1185">Reference proteome</keyword>
<dbReference type="STRING" id="1965070.A0A443QRW8"/>
<dbReference type="SUPFAM" id="SSF52058">
    <property type="entry name" value="L domain-like"/>
    <property type="match status" value="1"/>
</dbReference>
<keyword evidence="2 4" id="KW-0732">Signal</keyword>
<comment type="caution">
    <text evidence="5">The sequence shown here is derived from an EMBL/GenBank/DDBJ whole genome shotgun (WGS) entry which is preliminary data.</text>
</comment>